<dbReference type="RefSeq" id="WP_011447719.1">
    <property type="nucleotide sequence ID" value="NC_007796.1"/>
</dbReference>
<keyword evidence="2" id="KW-1003">Cell membrane</keyword>
<dbReference type="GO" id="GO:0005886">
    <property type="term" value="C:plasma membrane"/>
    <property type="evidence" value="ECO:0007669"/>
    <property type="project" value="UniProtKB-SubCell"/>
</dbReference>
<evidence type="ECO:0000313" key="8">
    <source>
        <dbReference type="Proteomes" id="UP000001941"/>
    </source>
</evidence>
<dbReference type="PIRSF" id="PIRSF006060">
    <property type="entry name" value="AA_transporter"/>
    <property type="match status" value="1"/>
</dbReference>
<feature type="transmembrane region" description="Helical" evidence="6">
    <location>
        <begin position="268"/>
        <end position="288"/>
    </location>
</feature>
<dbReference type="InParanoid" id="Q2FQG6"/>
<organism evidence="7 8">
    <name type="scientific">Methanospirillum hungatei JF-1 (strain ATCC 27890 / DSM 864 / NBRC 100397 / JF-1)</name>
    <dbReference type="NCBI Taxonomy" id="323259"/>
    <lineage>
        <taxon>Archaea</taxon>
        <taxon>Methanobacteriati</taxon>
        <taxon>Methanobacteriota</taxon>
        <taxon>Stenosarchaea group</taxon>
        <taxon>Methanomicrobia</taxon>
        <taxon>Methanomicrobiales</taxon>
        <taxon>Methanospirillaceae</taxon>
        <taxon>Methanospirillum</taxon>
    </lineage>
</organism>
<feature type="transmembrane region" description="Helical" evidence="6">
    <location>
        <begin position="12"/>
        <end position="32"/>
    </location>
</feature>
<evidence type="ECO:0000256" key="1">
    <source>
        <dbReference type="ARBA" id="ARBA00004651"/>
    </source>
</evidence>
<comment type="subcellular location">
    <subcellularLocation>
        <location evidence="1">Cell membrane</location>
        <topology evidence="1">Multi-pass membrane protein</topology>
    </subcellularLocation>
</comment>
<dbReference type="AlphaFoldDB" id="Q2FQG6"/>
<feature type="transmembrane region" description="Helical" evidence="6">
    <location>
        <begin position="44"/>
        <end position="66"/>
    </location>
</feature>
<dbReference type="eggNOG" id="arCOG00009">
    <property type="taxonomic scope" value="Archaea"/>
</dbReference>
<dbReference type="EnsemblBacteria" id="ABD40436">
    <property type="protein sequence ID" value="ABD40436"/>
    <property type="gene ID" value="Mhun_0683"/>
</dbReference>
<dbReference type="FunCoup" id="Q2FQG6">
    <property type="interactions" value="18"/>
</dbReference>
<feature type="transmembrane region" description="Helical" evidence="6">
    <location>
        <begin position="149"/>
        <end position="172"/>
    </location>
</feature>
<dbReference type="PROSITE" id="PS51257">
    <property type="entry name" value="PROKAR_LIPOPROTEIN"/>
    <property type="match status" value="1"/>
</dbReference>
<dbReference type="KEGG" id="mhu:Mhun_0683"/>
<gene>
    <name evidence="7" type="ordered locus">Mhun_0683</name>
</gene>
<evidence type="ECO:0000256" key="5">
    <source>
        <dbReference type="ARBA" id="ARBA00023136"/>
    </source>
</evidence>
<dbReference type="GeneID" id="3925073"/>
<evidence type="ECO:0000256" key="6">
    <source>
        <dbReference type="SAM" id="Phobius"/>
    </source>
</evidence>
<dbReference type="HOGENOM" id="CLU_007946_18_0_2"/>
<keyword evidence="5 6" id="KW-0472">Membrane</keyword>
<dbReference type="GO" id="GO:0022857">
    <property type="term" value="F:transmembrane transporter activity"/>
    <property type="evidence" value="ECO:0007669"/>
    <property type="project" value="InterPro"/>
</dbReference>
<feature type="transmembrane region" description="Helical" evidence="6">
    <location>
        <begin position="222"/>
        <end position="247"/>
    </location>
</feature>
<dbReference type="Pfam" id="PF13520">
    <property type="entry name" value="AA_permease_2"/>
    <property type="match status" value="1"/>
</dbReference>
<dbReference type="PANTHER" id="PTHR42770">
    <property type="entry name" value="AMINO ACID TRANSPORTER-RELATED"/>
    <property type="match status" value="1"/>
</dbReference>
<dbReference type="Gene3D" id="1.20.1740.10">
    <property type="entry name" value="Amino acid/polyamine transporter I"/>
    <property type="match status" value="1"/>
</dbReference>
<feature type="transmembrane region" description="Helical" evidence="6">
    <location>
        <begin position="86"/>
        <end position="115"/>
    </location>
</feature>
<dbReference type="STRING" id="323259.Mhun_0683"/>
<evidence type="ECO:0000256" key="3">
    <source>
        <dbReference type="ARBA" id="ARBA00022692"/>
    </source>
</evidence>
<dbReference type="PANTHER" id="PTHR42770:SF13">
    <property type="entry name" value="L-METHIONINE_BRANCHED-CHAIN AMINO ACID EXPORTER YJEH"/>
    <property type="match status" value="1"/>
</dbReference>
<dbReference type="InterPro" id="IPR002293">
    <property type="entry name" value="AA/rel_permease1"/>
</dbReference>
<protein>
    <submittedName>
        <fullName evidence="7">Amino acid/polyamine/organocation transporter, APC superfamily</fullName>
    </submittedName>
</protein>
<keyword evidence="4 6" id="KW-1133">Transmembrane helix</keyword>
<name>Q2FQG6_METHJ</name>
<dbReference type="Proteomes" id="UP000001941">
    <property type="component" value="Chromosome"/>
</dbReference>
<evidence type="ECO:0000256" key="4">
    <source>
        <dbReference type="ARBA" id="ARBA00022989"/>
    </source>
</evidence>
<accession>Q2FQG6</accession>
<feature type="transmembrane region" description="Helical" evidence="6">
    <location>
        <begin position="122"/>
        <end position="143"/>
    </location>
</feature>
<dbReference type="InterPro" id="IPR050367">
    <property type="entry name" value="APC_superfamily"/>
</dbReference>
<feature type="transmembrane region" description="Helical" evidence="6">
    <location>
        <begin position="381"/>
        <end position="410"/>
    </location>
</feature>
<sequence length="425" mass="45829">MIKPTERSSLRLHHIVALYVGSVLGCGVLILPGLSAEIAGPGSLLSWIFIIVLAFPMALTMGFLSARFPNDGGVSYFVTLAFNEQLGALIGWFFLVSGIIGVPILALTGAGYIAAAYGLSEVFRILIAVSIILAGIFLNYIGMRVSSQVQIIVVLGTICILLGACIGSYRIVDPSHFTPLIPHGWMSIGYAATLLFWSYIGWEAVTHIAEEFEDPKRDVVRGTIIASIIIGSLYLLTAYVVVGTHMYGPGISDVSLVYLIEKSFGQSGMILTGMTGLFVCLAPSISYIGAASRLSYSLAVTGYAPSFLARLSERYYTHIGGLIFLAGCFSIVFIMYSTGLLSLAFLIQLPNSTFILTYIGGCAAGLVLLKDSRCALFMSGISLILTSCILLFISWAILFPIGIILIWGIFLMRRRKKMGNLLKSM</sequence>
<feature type="transmembrane region" description="Helical" evidence="6">
    <location>
        <begin position="353"/>
        <end position="369"/>
    </location>
</feature>
<reference evidence="8" key="1">
    <citation type="journal article" date="2016" name="Stand. Genomic Sci.">
        <title>Complete genome sequence of Methanospirillum hungatei type strain JF1.</title>
        <authorList>
            <person name="Gunsalus R.P."/>
            <person name="Cook L.E."/>
            <person name="Crable B."/>
            <person name="Rohlin L."/>
            <person name="McDonald E."/>
            <person name="Mouttaki H."/>
            <person name="Sieber J.R."/>
            <person name="Poweleit N."/>
            <person name="Zhou H."/>
            <person name="Lapidus A.L."/>
            <person name="Daligault H.E."/>
            <person name="Land M."/>
            <person name="Gilna P."/>
            <person name="Ivanova N."/>
            <person name="Kyrpides N."/>
            <person name="Culley D.E."/>
            <person name="McInerney M.J."/>
        </authorList>
    </citation>
    <scope>NUCLEOTIDE SEQUENCE [LARGE SCALE GENOMIC DNA]</scope>
    <source>
        <strain evidence="8">ATCC 27890 / DSM 864 / NBRC 100397 / JF-1</strain>
    </source>
</reference>
<dbReference type="EMBL" id="CP000254">
    <property type="protein sequence ID" value="ABD40436.1"/>
    <property type="molecule type" value="Genomic_DNA"/>
</dbReference>
<keyword evidence="8" id="KW-1185">Reference proteome</keyword>
<evidence type="ECO:0000313" key="7">
    <source>
        <dbReference type="EMBL" id="ABD40436.1"/>
    </source>
</evidence>
<feature type="transmembrane region" description="Helical" evidence="6">
    <location>
        <begin position="323"/>
        <end position="347"/>
    </location>
</feature>
<evidence type="ECO:0000256" key="2">
    <source>
        <dbReference type="ARBA" id="ARBA00022475"/>
    </source>
</evidence>
<dbReference type="OrthoDB" id="43026at2157"/>
<feature type="transmembrane region" description="Helical" evidence="6">
    <location>
        <begin position="184"/>
        <end position="202"/>
    </location>
</feature>
<proteinExistence type="predicted"/>
<keyword evidence="3 6" id="KW-0812">Transmembrane</keyword>